<dbReference type="NCBIfam" id="TIGR04183">
    <property type="entry name" value="Por_Secre_tail"/>
    <property type="match status" value="1"/>
</dbReference>
<dbReference type="SUPFAM" id="SSF50998">
    <property type="entry name" value="Quinoprotein alcohol dehydrogenase-like"/>
    <property type="match status" value="1"/>
</dbReference>
<organism evidence="2 3">
    <name type="scientific">candidate division TA06 bacterium DG_24</name>
    <dbReference type="NCBI Taxonomy" id="1703770"/>
    <lineage>
        <taxon>Bacteria</taxon>
        <taxon>Bacteria division TA06</taxon>
    </lineage>
</organism>
<dbReference type="AlphaFoldDB" id="A0A0S7WS13"/>
<dbReference type="PANTHER" id="PTHR42754">
    <property type="entry name" value="ENDOGLUCANASE"/>
    <property type="match status" value="1"/>
</dbReference>
<accession>A0A0S7WS13</accession>
<comment type="caution">
    <text evidence="2">The sequence shown here is derived from an EMBL/GenBank/DDBJ whole genome shotgun (WGS) entry which is preliminary data.</text>
</comment>
<dbReference type="PATRIC" id="fig|1703770.3.peg.1260"/>
<evidence type="ECO:0000259" key="1">
    <source>
        <dbReference type="Pfam" id="PF13860"/>
    </source>
</evidence>
<protein>
    <recommendedName>
        <fullName evidence="1">FlgD/Vpr Ig-like domain-containing protein</fullName>
    </recommendedName>
</protein>
<dbReference type="Proteomes" id="UP000052008">
    <property type="component" value="Unassembled WGS sequence"/>
</dbReference>
<dbReference type="InterPro" id="IPR011047">
    <property type="entry name" value="Quinoprotein_ADH-like_sf"/>
</dbReference>
<dbReference type="STRING" id="1703770.AMJ39_06520"/>
<dbReference type="InterPro" id="IPR026444">
    <property type="entry name" value="Secre_tail"/>
</dbReference>
<gene>
    <name evidence="2" type="ORF">AMJ39_06520</name>
</gene>
<feature type="domain" description="FlgD/Vpr Ig-like" evidence="1">
    <location>
        <begin position="410"/>
        <end position="472"/>
    </location>
</feature>
<dbReference type="EMBL" id="LIZS01000036">
    <property type="protein sequence ID" value="KPJ52923.1"/>
    <property type="molecule type" value="Genomic_DNA"/>
</dbReference>
<dbReference type="Pfam" id="PF13860">
    <property type="entry name" value="FlgD_ig"/>
    <property type="match status" value="1"/>
</dbReference>
<dbReference type="Gene3D" id="2.60.40.4070">
    <property type="match status" value="1"/>
</dbReference>
<evidence type="ECO:0000313" key="3">
    <source>
        <dbReference type="Proteomes" id="UP000052008"/>
    </source>
</evidence>
<proteinExistence type="predicted"/>
<evidence type="ECO:0000313" key="2">
    <source>
        <dbReference type="EMBL" id="KPJ52923.1"/>
    </source>
</evidence>
<reference evidence="2 3" key="1">
    <citation type="journal article" date="2015" name="Microbiome">
        <title>Genomic resolution of linkages in carbon, nitrogen, and sulfur cycling among widespread estuary sediment bacteria.</title>
        <authorList>
            <person name="Baker B.J."/>
            <person name="Lazar C.S."/>
            <person name="Teske A.P."/>
            <person name="Dick G.J."/>
        </authorList>
    </citation>
    <scope>NUCLEOTIDE SEQUENCE [LARGE SCALE GENOMIC DNA]</scope>
    <source>
        <strain evidence="2">DG_24</strain>
    </source>
</reference>
<dbReference type="InterPro" id="IPR025965">
    <property type="entry name" value="FlgD/Vpr_Ig-like"/>
</dbReference>
<sequence>MLVVVALLVPLTADAQITFERTYGSAFGEWGYSVEETSDGGYIIAGGAEPYAGGQSDAYLIKTDISGDTVWTRTYGGSNWDWGYSAEETDDDGYIIGGYTGSFGAGGDDVYLIKTDSSGDTIWTRTYGGPDYDHGRSVDQTSDGGYIIVGEFQPYGGAPKDVYLVKTGASGETVWTRTYGGGDEEYGRSVDQTSDGGYIVGAWAASFGAGGLDVYLLKVDASGDTVWTRTYGGQDHEEDRWVRQTSDGGYVMAGFSESFGSGGYDIYVIKTDATGDTAWTRTYGGSDDEYGYSVEETGDGGYVIAGYTASFGAGGYDVYLIKTDASGDTVWTRTYGGADDDYARSIDVTSDGGYVVAGYTASFGAGGDDVYLIKTDAEGLVQVTEEPREEPHPGAFALMQNRPNPFRATTAIRFALPSAQPVKVTLYDARGAVVRELTSGKMHAGVHELLWDGLDARGREVASGIYFYRLEAGDFSETKRMVLLR</sequence>
<dbReference type="PANTHER" id="PTHR42754:SF1">
    <property type="entry name" value="LIPOPROTEIN"/>
    <property type="match status" value="1"/>
</dbReference>
<name>A0A0S7WS13_UNCT6</name>